<reference evidence="1" key="1">
    <citation type="journal article" date="2012" name="Science">
        <title>Fermentation, hydrogen, and sulfur metabolism in multiple uncultivated bacterial phyla.</title>
        <authorList>
            <person name="Wrighton K.C."/>
            <person name="Thomas B.C."/>
            <person name="Sharon I."/>
            <person name="Miller C.S."/>
            <person name="Castelle C.J."/>
            <person name="VerBerkmoes N.C."/>
            <person name="Wilkins M.J."/>
            <person name="Hettich R.L."/>
            <person name="Lipton M.S."/>
            <person name="Williams K.H."/>
            <person name="Long P.E."/>
            <person name="Banfield J.F."/>
        </authorList>
    </citation>
    <scope>NUCLEOTIDE SEQUENCE [LARGE SCALE GENOMIC DNA]</scope>
</reference>
<accession>K2AW09</accession>
<dbReference type="EMBL" id="AMFJ01021653">
    <property type="protein sequence ID" value="EKD66022.1"/>
    <property type="molecule type" value="Genomic_DNA"/>
</dbReference>
<dbReference type="AlphaFoldDB" id="K2AW09"/>
<protein>
    <submittedName>
        <fullName evidence="1">Uncharacterized protein</fullName>
    </submittedName>
</protein>
<organism evidence="1">
    <name type="scientific">uncultured bacterium</name>
    <name type="common">gcode 4</name>
    <dbReference type="NCBI Taxonomy" id="1234023"/>
    <lineage>
        <taxon>Bacteria</taxon>
        <taxon>environmental samples</taxon>
    </lineage>
</organism>
<proteinExistence type="predicted"/>
<comment type="caution">
    <text evidence="1">The sequence shown here is derived from an EMBL/GenBank/DDBJ whole genome shotgun (WGS) entry which is preliminary data.</text>
</comment>
<gene>
    <name evidence="1" type="ORF">ACD_49C00067G0008</name>
</gene>
<evidence type="ECO:0000313" key="1">
    <source>
        <dbReference type="EMBL" id="EKD66022.1"/>
    </source>
</evidence>
<sequence length="348" mass="42012">MNNKISDYEIQREPKTCSNIYEILAHPAIFNPLMNCIYPEINPKTINNIVPDKSSKIHHIFLHIEKIVKYFQKKENVEKFAKEVEIFYLTHKNALEKAWINDSHKNAYVMAIATLRSVANQKVKETNDSKQNFTSINAKISAVVDIQSQVNLKFREIFEWYREQAIAWDIEWNLVKEKEWKIKEFFGKNVIKVNWRVIYTDSRKPVIVEWCEVISLFRYNTLPNWKIIRRANIRDKDLNQKIIYITKENEIFRVEWHEIIKASNPYYWKSDLLSIPKWTLISSVNLENWEERYITKENKLFRVEFNNKQCELCDICSYNDRRGWTEIIINYNWKEIKVIVTKDWVEKM</sequence>
<name>K2AW09_9BACT</name>